<dbReference type="AlphaFoldDB" id="A0A8D8R929"/>
<evidence type="ECO:0000256" key="8">
    <source>
        <dbReference type="ARBA" id="ARBA00023002"/>
    </source>
</evidence>
<keyword evidence="6" id="KW-0862">Zinc</keyword>
<dbReference type="Pfam" id="PF00080">
    <property type="entry name" value="Sod_Cu"/>
    <property type="match status" value="1"/>
</dbReference>
<evidence type="ECO:0000256" key="1">
    <source>
        <dbReference type="ARBA" id="ARBA00001935"/>
    </source>
</evidence>
<dbReference type="PRINTS" id="PR00068">
    <property type="entry name" value="CUZNDISMTASE"/>
</dbReference>
<name>A0A8D8R929_9HEMI</name>
<keyword evidence="5" id="KW-0479">Metal-binding</keyword>
<comment type="similarity">
    <text evidence="3">Belongs to the Cu-Zn superoxide dismutase family.</text>
</comment>
<dbReference type="EMBL" id="HBUF01141296">
    <property type="protein sequence ID" value="CAG6646356.1"/>
    <property type="molecule type" value="Transcribed_RNA"/>
</dbReference>
<dbReference type="EMBL" id="HBUF01187797">
    <property type="protein sequence ID" value="CAG6657283.1"/>
    <property type="molecule type" value="Transcribed_RNA"/>
</dbReference>
<dbReference type="EMBL" id="HBUF01141297">
    <property type="protein sequence ID" value="CAG6646357.1"/>
    <property type="molecule type" value="Transcribed_RNA"/>
</dbReference>
<dbReference type="CDD" id="cd00305">
    <property type="entry name" value="Cu-Zn_Superoxide_Dismutase"/>
    <property type="match status" value="1"/>
</dbReference>
<reference evidence="14" key="1">
    <citation type="submission" date="2021-05" db="EMBL/GenBank/DDBJ databases">
        <authorList>
            <person name="Alioto T."/>
            <person name="Alioto T."/>
            <person name="Gomez Garrido J."/>
        </authorList>
    </citation>
    <scope>NUCLEOTIDE SEQUENCE</scope>
</reference>
<keyword evidence="10" id="KW-1015">Disulfide bond</keyword>
<dbReference type="InterPro" id="IPR024134">
    <property type="entry name" value="SOD_Cu/Zn_/chaperone"/>
</dbReference>
<dbReference type="EMBL" id="HBUF01361407">
    <property type="protein sequence ID" value="CAG6720969.1"/>
    <property type="molecule type" value="Transcribed_RNA"/>
</dbReference>
<dbReference type="EMBL" id="HBUF01606238">
    <property type="protein sequence ID" value="CAG6777625.1"/>
    <property type="molecule type" value="Transcribed_RNA"/>
</dbReference>
<dbReference type="FunFam" id="2.60.40.200:FF:000003">
    <property type="entry name" value="Superoxide dismutase [Cu-Zn], chloroplastic"/>
    <property type="match status" value="1"/>
</dbReference>
<dbReference type="EMBL" id="HBUF01361405">
    <property type="protein sequence ID" value="CAG6720967.1"/>
    <property type="molecule type" value="Transcribed_RNA"/>
</dbReference>
<dbReference type="EMBL" id="HBUF01141295">
    <property type="protein sequence ID" value="CAG6646355.1"/>
    <property type="molecule type" value="Transcribed_RNA"/>
</dbReference>
<organism evidence="14">
    <name type="scientific">Cacopsylla melanoneura</name>
    <dbReference type="NCBI Taxonomy" id="428564"/>
    <lineage>
        <taxon>Eukaryota</taxon>
        <taxon>Metazoa</taxon>
        <taxon>Ecdysozoa</taxon>
        <taxon>Arthropoda</taxon>
        <taxon>Hexapoda</taxon>
        <taxon>Insecta</taxon>
        <taxon>Pterygota</taxon>
        <taxon>Neoptera</taxon>
        <taxon>Paraneoptera</taxon>
        <taxon>Hemiptera</taxon>
        <taxon>Sternorrhyncha</taxon>
        <taxon>Psylloidea</taxon>
        <taxon>Psyllidae</taxon>
        <taxon>Psyllinae</taxon>
        <taxon>Cacopsylla</taxon>
    </lineage>
</organism>
<dbReference type="InterPro" id="IPR036423">
    <property type="entry name" value="SOD-like_Cu/Zn_dom_sf"/>
</dbReference>
<sequence length="214" mass="22658">MQIMIMWTTLLPVFLAALVMQVLSEDIIAVALLKPYTASSVSTPSGNVTFIQHDDGTVTVKGFVTGLKKNTAGPHEHGFHIHEKGDLREGCASLGAHYNPQGKTHGGPEHEVRHIGDLGNIEVSPSGVASFEFEDKIISLTGPYSILGRGLVIHSDKDDLGKGTFNDSLTTGHAGSRVCCGIIGLVSPIYSSSLQVVAQSSTILLGLVALKLLF</sequence>
<evidence type="ECO:0000256" key="6">
    <source>
        <dbReference type="ARBA" id="ARBA00022833"/>
    </source>
</evidence>
<dbReference type="PANTHER" id="PTHR10003">
    <property type="entry name" value="SUPEROXIDE DISMUTASE CU-ZN -RELATED"/>
    <property type="match status" value="1"/>
</dbReference>
<comment type="catalytic activity">
    <reaction evidence="11">
        <text>2 superoxide + 2 H(+) = H2O2 + O2</text>
        <dbReference type="Rhea" id="RHEA:20696"/>
        <dbReference type="ChEBI" id="CHEBI:15378"/>
        <dbReference type="ChEBI" id="CHEBI:15379"/>
        <dbReference type="ChEBI" id="CHEBI:16240"/>
        <dbReference type="ChEBI" id="CHEBI:18421"/>
        <dbReference type="EC" id="1.15.1.1"/>
    </reaction>
</comment>
<accession>A0A8D8R929</accession>
<dbReference type="EMBL" id="HBUF01187798">
    <property type="protein sequence ID" value="CAG6657284.1"/>
    <property type="molecule type" value="Transcribed_RNA"/>
</dbReference>
<dbReference type="EMBL" id="HBUF01606237">
    <property type="protein sequence ID" value="CAG6777624.1"/>
    <property type="molecule type" value="Transcribed_RNA"/>
</dbReference>
<keyword evidence="12" id="KW-0732">Signal</keyword>
<dbReference type="EMBL" id="HBUF01361406">
    <property type="protein sequence ID" value="CAG6720968.1"/>
    <property type="molecule type" value="Transcribed_RNA"/>
</dbReference>
<feature type="chain" id="PRO_5033671078" description="superoxide dismutase" evidence="12">
    <location>
        <begin position="25"/>
        <end position="214"/>
    </location>
</feature>
<proteinExistence type="inferred from homology"/>
<evidence type="ECO:0000256" key="3">
    <source>
        <dbReference type="ARBA" id="ARBA00010457"/>
    </source>
</evidence>
<dbReference type="GO" id="GO:0005507">
    <property type="term" value="F:copper ion binding"/>
    <property type="evidence" value="ECO:0007669"/>
    <property type="project" value="InterPro"/>
</dbReference>
<dbReference type="EMBL" id="HBUF01187796">
    <property type="protein sequence ID" value="CAG6657282.1"/>
    <property type="molecule type" value="Transcribed_RNA"/>
</dbReference>
<evidence type="ECO:0000259" key="13">
    <source>
        <dbReference type="Pfam" id="PF00080"/>
    </source>
</evidence>
<evidence type="ECO:0000256" key="9">
    <source>
        <dbReference type="ARBA" id="ARBA00023008"/>
    </source>
</evidence>
<feature type="signal peptide" evidence="12">
    <location>
        <begin position="1"/>
        <end position="24"/>
    </location>
</feature>
<dbReference type="SUPFAM" id="SSF49329">
    <property type="entry name" value="Cu,Zn superoxide dismutase-like"/>
    <property type="match status" value="1"/>
</dbReference>
<dbReference type="GO" id="GO:0004784">
    <property type="term" value="F:superoxide dismutase activity"/>
    <property type="evidence" value="ECO:0007669"/>
    <property type="project" value="UniProtKB-EC"/>
</dbReference>
<comment type="cofactor">
    <cofactor evidence="2">
        <name>Zn(2+)</name>
        <dbReference type="ChEBI" id="CHEBI:29105"/>
    </cofactor>
</comment>
<evidence type="ECO:0000256" key="12">
    <source>
        <dbReference type="SAM" id="SignalP"/>
    </source>
</evidence>
<dbReference type="InterPro" id="IPR001424">
    <property type="entry name" value="SOD_Cu_Zn_dom"/>
</dbReference>
<dbReference type="EMBL" id="HBUF01361404">
    <property type="protein sequence ID" value="CAG6720966.1"/>
    <property type="molecule type" value="Transcribed_RNA"/>
</dbReference>
<evidence type="ECO:0000256" key="2">
    <source>
        <dbReference type="ARBA" id="ARBA00001947"/>
    </source>
</evidence>
<evidence type="ECO:0000256" key="10">
    <source>
        <dbReference type="ARBA" id="ARBA00023157"/>
    </source>
</evidence>
<dbReference type="EC" id="1.15.1.1" evidence="4"/>
<dbReference type="EMBL" id="HBUF01606235">
    <property type="protein sequence ID" value="CAG6777622.1"/>
    <property type="molecule type" value="Transcribed_RNA"/>
</dbReference>
<dbReference type="EMBL" id="HBUF01187799">
    <property type="protein sequence ID" value="CAG6657285.1"/>
    <property type="molecule type" value="Transcribed_RNA"/>
</dbReference>
<evidence type="ECO:0000256" key="5">
    <source>
        <dbReference type="ARBA" id="ARBA00022723"/>
    </source>
</evidence>
<evidence type="ECO:0000313" key="14">
    <source>
        <dbReference type="EMBL" id="CAG6646356.1"/>
    </source>
</evidence>
<comment type="cofactor">
    <cofactor evidence="1">
        <name>Cu cation</name>
        <dbReference type="ChEBI" id="CHEBI:23378"/>
    </cofactor>
</comment>
<evidence type="ECO:0000256" key="4">
    <source>
        <dbReference type="ARBA" id="ARBA00012682"/>
    </source>
</evidence>
<keyword evidence="7" id="KW-0049">Antioxidant</keyword>
<feature type="domain" description="Superoxide dismutase copper/zinc binding" evidence="13">
    <location>
        <begin position="45"/>
        <end position="183"/>
    </location>
</feature>
<protein>
    <recommendedName>
        <fullName evidence="4">superoxide dismutase</fullName>
        <ecNumber evidence="4">1.15.1.1</ecNumber>
    </recommendedName>
</protein>
<dbReference type="EMBL" id="HBUF01606239">
    <property type="protein sequence ID" value="CAG6777626.1"/>
    <property type="molecule type" value="Transcribed_RNA"/>
</dbReference>
<evidence type="ECO:0000256" key="11">
    <source>
        <dbReference type="ARBA" id="ARBA00049204"/>
    </source>
</evidence>
<dbReference type="EMBL" id="HBUF01606240">
    <property type="protein sequence ID" value="CAG6777627.1"/>
    <property type="molecule type" value="Transcribed_RNA"/>
</dbReference>
<keyword evidence="8" id="KW-0560">Oxidoreductase</keyword>
<keyword evidence="9" id="KW-0186">Copper</keyword>
<evidence type="ECO:0000256" key="7">
    <source>
        <dbReference type="ARBA" id="ARBA00022862"/>
    </source>
</evidence>
<dbReference type="Gene3D" id="2.60.40.200">
    <property type="entry name" value="Superoxide dismutase, copper/zinc binding domain"/>
    <property type="match status" value="1"/>
</dbReference>
<dbReference type="EMBL" id="HBUF01606236">
    <property type="protein sequence ID" value="CAG6777623.1"/>
    <property type="molecule type" value="Transcribed_RNA"/>
</dbReference>